<evidence type="ECO:0000313" key="7">
    <source>
        <dbReference type="Proteomes" id="UP000239203"/>
    </source>
</evidence>
<name>A0A2S6H1C8_9PSEU</name>
<dbReference type="HAMAP" id="MF_01609">
    <property type="entry name" value="Glu_cys_ligase_2"/>
    <property type="match status" value="1"/>
</dbReference>
<keyword evidence="1 5" id="KW-0436">Ligase</keyword>
<proteinExistence type="inferred from homology"/>
<evidence type="ECO:0000256" key="4">
    <source>
        <dbReference type="ARBA" id="ARBA00048819"/>
    </source>
</evidence>
<comment type="caution">
    <text evidence="6">The sequence shown here is derived from an EMBL/GenBank/DDBJ whole genome shotgun (WGS) entry which is preliminary data.</text>
</comment>
<evidence type="ECO:0000256" key="5">
    <source>
        <dbReference type="HAMAP-Rule" id="MF_01609"/>
    </source>
</evidence>
<dbReference type="AlphaFoldDB" id="A0A2S6H1C8"/>
<dbReference type="PANTHER" id="PTHR36510">
    <property type="entry name" value="GLUTAMATE--CYSTEINE LIGASE 2-RELATED"/>
    <property type="match status" value="1"/>
</dbReference>
<dbReference type="GO" id="GO:0042398">
    <property type="term" value="P:modified amino acid biosynthetic process"/>
    <property type="evidence" value="ECO:0007669"/>
    <property type="project" value="InterPro"/>
</dbReference>
<keyword evidence="2 5" id="KW-0547">Nucleotide-binding</keyword>
<evidence type="ECO:0000256" key="1">
    <source>
        <dbReference type="ARBA" id="ARBA00022598"/>
    </source>
</evidence>
<dbReference type="Pfam" id="PF04107">
    <property type="entry name" value="GCS2"/>
    <property type="match status" value="1"/>
</dbReference>
<dbReference type="SUPFAM" id="SSF55931">
    <property type="entry name" value="Glutamine synthetase/guanido kinase"/>
    <property type="match status" value="1"/>
</dbReference>
<organism evidence="6 7">
    <name type="scientific">Actinokineospora auranticolor</name>
    <dbReference type="NCBI Taxonomy" id="155976"/>
    <lineage>
        <taxon>Bacteria</taxon>
        <taxon>Bacillati</taxon>
        <taxon>Actinomycetota</taxon>
        <taxon>Actinomycetes</taxon>
        <taxon>Pseudonocardiales</taxon>
        <taxon>Pseudonocardiaceae</taxon>
        <taxon>Actinokineospora</taxon>
    </lineage>
</organism>
<protein>
    <recommendedName>
        <fullName evidence="5">Putative glutamate--cysteine ligase 2</fullName>
        <ecNumber evidence="5">6.3.2.2</ecNumber>
    </recommendedName>
    <alternativeName>
        <fullName evidence="5">Gamma-glutamylcysteine synthetase 2</fullName>
        <shortName evidence="5">GCS 2</shortName>
        <shortName evidence="5">Gamma-GCS 2</shortName>
    </alternativeName>
</protein>
<comment type="similarity">
    <text evidence="5">Belongs to the glutamate--cysteine ligase type 2 family. YbdK subfamily.</text>
</comment>
<reference evidence="6 7" key="1">
    <citation type="submission" date="2018-02" db="EMBL/GenBank/DDBJ databases">
        <title>Genomic Encyclopedia of Archaeal and Bacterial Type Strains, Phase II (KMG-II): from individual species to whole genera.</title>
        <authorList>
            <person name="Goeker M."/>
        </authorList>
    </citation>
    <scope>NUCLEOTIDE SEQUENCE [LARGE SCALE GENOMIC DNA]</scope>
    <source>
        <strain evidence="6 7">YU 961-1</strain>
    </source>
</reference>
<dbReference type="Proteomes" id="UP000239203">
    <property type="component" value="Unassembled WGS sequence"/>
</dbReference>
<dbReference type="PANTHER" id="PTHR36510:SF1">
    <property type="entry name" value="GLUTAMATE--CYSTEINE LIGASE 2-RELATED"/>
    <property type="match status" value="1"/>
</dbReference>
<dbReference type="InterPro" id="IPR050141">
    <property type="entry name" value="GCL_type2/YbdK_subfam"/>
</dbReference>
<dbReference type="GO" id="GO:0004357">
    <property type="term" value="F:glutamate-cysteine ligase activity"/>
    <property type="evidence" value="ECO:0007669"/>
    <property type="project" value="UniProtKB-EC"/>
</dbReference>
<sequence length="385" mass="40307">MVGTDARTMGVEEEFLLVEPATGATVPAVARVLAEAAGRSLPSGAIVQRELRASQVETATGVCATAGELRSQLAALRQALAEVARRAGVVAVPMGTPPLTRDTTTDPIGGPRFARIDGAYAGVTRDYEACGLHVHVGVPDKDTAVAVVNHVNRWLPTLLALSVNSPLHGGRDTGYGSWRVVQQSRFPGSGLAPYAADHQAWQAEVARLVDYGVLADEDQSFWYARPAPRLPTVEFRIADTAATVDDALLQALLSRALVRTALADLERGREAAAIPPSDAQAAVWAASRYGPRGQAVDLGNRVPASAVVLLHGLLLHTRDALADTGDTDEVRALLSGQPRTGAQLQRDLAKVVGVAGVPRRMALSVGRGLEPSIAGYAGGVTQEGP</sequence>
<evidence type="ECO:0000256" key="3">
    <source>
        <dbReference type="ARBA" id="ARBA00022840"/>
    </source>
</evidence>
<dbReference type="InterPro" id="IPR006336">
    <property type="entry name" value="GCS2"/>
</dbReference>
<dbReference type="OrthoDB" id="9803842at2"/>
<dbReference type="NCBIfam" id="TIGR02050">
    <property type="entry name" value="gshA_cyan_rel"/>
    <property type="match status" value="1"/>
</dbReference>
<keyword evidence="3 5" id="KW-0067">ATP-binding</keyword>
<comment type="catalytic activity">
    <reaction evidence="4 5">
        <text>L-cysteine + L-glutamate + ATP = gamma-L-glutamyl-L-cysteine + ADP + phosphate + H(+)</text>
        <dbReference type="Rhea" id="RHEA:13285"/>
        <dbReference type="ChEBI" id="CHEBI:15378"/>
        <dbReference type="ChEBI" id="CHEBI:29985"/>
        <dbReference type="ChEBI" id="CHEBI:30616"/>
        <dbReference type="ChEBI" id="CHEBI:35235"/>
        <dbReference type="ChEBI" id="CHEBI:43474"/>
        <dbReference type="ChEBI" id="CHEBI:58173"/>
        <dbReference type="ChEBI" id="CHEBI:456216"/>
        <dbReference type="EC" id="6.3.2.2"/>
    </reaction>
</comment>
<gene>
    <name evidence="6" type="ORF">CLV40_101420</name>
</gene>
<dbReference type="Gene3D" id="3.30.590.20">
    <property type="match status" value="1"/>
</dbReference>
<keyword evidence="7" id="KW-1185">Reference proteome</keyword>
<evidence type="ECO:0000256" key="2">
    <source>
        <dbReference type="ARBA" id="ARBA00022741"/>
    </source>
</evidence>
<dbReference type="EC" id="6.3.2.2" evidence="5"/>
<accession>A0A2S6H1C8</accession>
<dbReference type="RefSeq" id="WP_104476274.1">
    <property type="nucleotide sequence ID" value="NZ_CP154825.1"/>
</dbReference>
<dbReference type="EMBL" id="PTIX01000001">
    <property type="protein sequence ID" value="PPK71231.1"/>
    <property type="molecule type" value="Genomic_DNA"/>
</dbReference>
<dbReference type="InterPro" id="IPR014746">
    <property type="entry name" value="Gln_synth/guanido_kin_cat_dom"/>
</dbReference>
<comment type="function">
    <text evidence="5">ATP-dependent carboxylate-amine ligase which exhibits weak glutamate--cysteine ligase activity.</text>
</comment>
<evidence type="ECO:0000313" key="6">
    <source>
        <dbReference type="EMBL" id="PPK71231.1"/>
    </source>
</evidence>
<dbReference type="GO" id="GO:0005524">
    <property type="term" value="F:ATP binding"/>
    <property type="evidence" value="ECO:0007669"/>
    <property type="project" value="UniProtKB-KW"/>
</dbReference>
<dbReference type="InterPro" id="IPR011793">
    <property type="entry name" value="YbdK"/>
</dbReference>